<dbReference type="EMBL" id="AQGV01000014">
    <property type="protein sequence ID" value="MBE0369819.1"/>
    <property type="molecule type" value="Genomic_DNA"/>
</dbReference>
<evidence type="ECO:0000256" key="1">
    <source>
        <dbReference type="ARBA" id="ARBA00004571"/>
    </source>
</evidence>
<protein>
    <recommendedName>
        <fullName evidence="15">TonB-dependent receptor</fullName>
    </recommendedName>
</protein>
<evidence type="ECO:0000256" key="8">
    <source>
        <dbReference type="PROSITE-ProRule" id="PRU01360"/>
    </source>
</evidence>
<dbReference type="SUPFAM" id="SSF56935">
    <property type="entry name" value="Porins"/>
    <property type="match status" value="1"/>
</dbReference>
<dbReference type="InterPro" id="IPR039426">
    <property type="entry name" value="TonB-dep_rcpt-like"/>
</dbReference>
<dbReference type="Gene3D" id="2.40.170.20">
    <property type="entry name" value="TonB-dependent receptor, beta-barrel domain"/>
    <property type="match status" value="1"/>
</dbReference>
<accession>A0ABR9EFY0</accession>
<evidence type="ECO:0000256" key="9">
    <source>
        <dbReference type="RuleBase" id="RU003357"/>
    </source>
</evidence>
<evidence type="ECO:0000256" key="7">
    <source>
        <dbReference type="ARBA" id="ARBA00023237"/>
    </source>
</evidence>
<comment type="subcellular location">
    <subcellularLocation>
        <location evidence="1 8">Cell outer membrane</location>
        <topology evidence="1 8">Multi-pass membrane protein</topology>
    </subcellularLocation>
</comment>
<dbReference type="PANTHER" id="PTHR30069:SF37">
    <property type="entry name" value="FERRIC VIBRIOBACTIN RECEPTOR VIUA"/>
    <property type="match status" value="1"/>
</dbReference>
<proteinExistence type="inferred from homology"/>
<feature type="domain" description="TonB-dependent receptor-like beta-barrel" evidence="11">
    <location>
        <begin position="257"/>
        <end position="658"/>
    </location>
</feature>
<feature type="signal peptide" evidence="10">
    <location>
        <begin position="1"/>
        <end position="21"/>
    </location>
</feature>
<reference evidence="13 14" key="1">
    <citation type="submission" date="2015-03" db="EMBL/GenBank/DDBJ databases">
        <title>Genome sequence of Pseudoalteromonas aurantia.</title>
        <authorList>
            <person name="Xie B.-B."/>
            <person name="Rong J.-C."/>
            <person name="Qin Q.-L."/>
            <person name="Zhang Y.-Z."/>
        </authorList>
    </citation>
    <scope>NUCLEOTIDE SEQUENCE [LARGE SCALE GENOMIC DNA]</scope>
    <source>
        <strain evidence="13 14">208</strain>
    </source>
</reference>
<keyword evidence="5 9" id="KW-0798">TonB box</keyword>
<dbReference type="PROSITE" id="PS52016">
    <property type="entry name" value="TONB_DEPENDENT_REC_3"/>
    <property type="match status" value="1"/>
</dbReference>
<dbReference type="PANTHER" id="PTHR30069">
    <property type="entry name" value="TONB-DEPENDENT OUTER MEMBRANE RECEPTOR"/>
    <property type="match status" value="1"/>
</dbReference>
<evidence type="ECO:0000256" key="10">
    <source>
        <dbReference type="SAM" id="SignalP"/>
    </source>
</evidence>
<evidence type="ECO:0000259" key="11">
    <source>
        <dbReference type="Pfam" id="PF00593"/>
    </source>
</evidence>
<feature type="chain" id="PRO_5045165574" description="TonB-dependent receptor" evidence="10">
    <location>
        <begin position="22"/>
        <end position="696"/>
    </location>
</feature>
<keyword evidence="6 8" id="KW-0472">Membrane</keyword>
<keyword evidence="4 8" id="KW-0812">Transmembrane</keyword>
<name>A0ABR9EFY0_9GAMM</name>
<comment type="caution">
    <text evidence="13">The sequence shown here is derived from an EMBL/GenBank/DDBJ whole genome shotgun (WGS) entry which is preliminary data.</text>
</comment>
<keyword evidence="10" id="KW-0732">Signal</keyword>
<dbReference type="Proteomes" id="UP000615755">
    <property type="component" value="Unassembled WGS sequence"/>
</dbReference>
<keyword evidence="7 8" id="KW-0998">Cell outer membrane</keyword>
<evidence type="ECO:0000256" key="4">
    <source>
        <dbReference type="ARBA" id="ARBA00022692"/>
    </source>
</evidence>
<dbReference type="InterPro" id="IPR012910">
    <property type="entry name" value="Plug_dom"/>
</dbReference>
<dbReference type="Pfam" id="PF07715">
    <property type="entry name" value="Plug"/>
    <property type="match status" value="1"/>
</dbReference>
<keyword evidence="3 8" id="KW-1134">Transmembrane beta strand</keyword>
<evidence type="ECO:0000313" key="14">
    <source>
        <dbReference type="Proteomes" id="UP000615755"/>
    </source>
</evidence>
<evidence type="ECO:0000256" key="6">
    <source>
        <dbReference type="ARBA" id="ARBA00023136"/>
    </source>
</evidence>
<evidence type="ECO:0000313" key="13">
    <source>
        <dbReference type="EMBL" id="MBE0369819.1"/>
    </source>
</evidence>
<evidence type="ECO:0000256" key="2">
    <source>
        <dbReference type="ARBA" id="ARBA00022448"/>
    </source>
</evidence>
<dbReference type="RefSeq" id="WP_192509022.1">
    <property type="nucleotide sequence ID" value="NZ_AQGV01000014.1"/>
</dbReference>
<dbReference type="InterPro" id="IPR036942">
    <property type="entry name" value="Beta-barrel_TonB_sf"/>
</dbReference>
<organism evidence="13 14">
    <name type="scientific">Pseudoalteromonas aurantia 208</name>
    <dbReference type="NCBI Taxonomy" id="1314867"/>
    <lineage>
        <taxon>Bacteria</taxon>
        <taxon>Pseudomonadati</taxon>
        <taxon>Pseudomonadota</taxon>
        <taxon>Gammaproteobacteria</taxon>
        <taxon>Alteromonadales</taxon>
        <taxon>Pseudoalteromonadaceae</taxon>
        <taxon>Pseudoalteromonas</taxon>
    </lineage>
</organism>
<dbReference type="Pfam" id="PF00593">
    <property type="entry name" value="TonB_dep_Rec_b-barrel"/>
    <property type="match status" value="1"/>
</dbReference>
<sequence length="696" mass="76673">MNKLAFCMVPVALAVSAAVSADEKEQITSIENIVVYGEKAGRSLKDTTSSVAVITSEELANGQSDSYVDILSDIANVVFSDSLPSIRGVKGEGIATGSYSFTSGAKARVAVMTDGVAEPFVATLTGDLGLWDVQQIEVLRGPQSSNSGRNSMGGIIYVTTNTPSMDRLEASVRAGYANKTQSKELSAMVSAPIIENELAYRFTVQNVDREHHSQFQLADGDAYPFDPKPIGMTRINAKLQWTPSQVDGLDMLLSYVDTQEEGFRYWYLDGPDLASRTISTPWDSDTSYARDKDVDSQHTSLKTSYEINDNFDIELLVSDVDYSYEFHQYPLVWHVRMDDESQTIDGKFGFAFDDGLSGHFGVYKYDREQAFFNKGVYEGDDDSSSDAIYGEVTVSVSEQGQVIAGGRIEKEKQHREFRAASGASFIIANDETLYLPKIAYLHTIDEELTLGVSFRKGYNSGGGDFSWASSTVYSYDPEYVDTFEVSVRKSWGDALNLAANVFYNNYSDYQVLATGASGQPWDTIIHNIDEVDSYGFEAELSYAATDSLILSGSFGSLHTSVESADSNNQHLLGQELPMAPSVTASIGADYWLTDNVQFSLNTRYTSDYQSKLLRSHLANNPQVQISQADLYQTDSYTETRVSVAYIAEDWRVDAYVNNAFDQVNETAIERAPVTGVITSGQLTEPRTVGFSVTYNL</sequence>
<evidence type="ECO:0000256" key="5">
    <source>
        <dbReference type="ARBA" id="ARBA00023077"/>
    </source>
</evidence>
<evidence type="ECO:0008006" key="15">
    <source>
        <dbReference type="Google" id="ProtNLM"/>
    </source>
</evidence>
<dbReference type="InterPro" id="IPR000531">
    <property type="entry name" value="Beta-barrel_TonB"/>
</dbReference>
<keyword evidence="2 8" id="KW-0813">Transport</keyword>
<gene>
    <name evidence="13" type="ORF">PAUR_a4400</name>
</gene>
<feature type="domain" description="TonB-dependent receptor plug" evidence="12">
    <location>
        <begin position="44"/>
        <end position="155"/>
    </location>
</feature>
<evidence type="ECO:0000259" key="12">
    <source>
        <dbReference type="Pfam" id="PF07715"/>
    </source>
</evidence>
<keyword evidence="14" id="KW-1185">Reference proteome</keyword>
<evidence type="ECO:0000256" key="3">
    <source>
        <dbReference type="ARBA" id="ARBA00022452"/>
    </source>
</evidence>
<comment type="similarity">
    <text evidence="8 9">Belongs to the TonB-dependent receptor family.</text>
</comment>